<organism evidence="1">
    <name type="scientific">marine sediment metagenome</name>
    <dbReference type="NCBI Taxonomy" id="412755"/>
    <lineage>
        <taxon>unclassified sequences</taxon>
        <taxon>metagenomes</taxon>
        <taxon>ecological metagenomes</taxon>
    </lineage>
</organism>
<dbReference type="AlphaFoldDB" id="X1FEV7"/>
<dbReference type="InterPro" id="IPR013785">
    <property type="entry name" value="Aldolase_TIM"/>
</dbReference>
<feature type="non-terminal residue" evidence="1">
    <location>
        <position position="1"/>
    </location>
</feature>
<comment type="caution">
    <text evidence="1">The sequence shown here is derived from an EMBL/GenBank/DDBJ whole genome shotgun (WGS) entry which is preliminary data.</text>
</comment>
<dbReference type="SUPFAM" id="SSF102114">
    <property type="entry name" value="Radical SAM enzymes"/>
    <property type="match status" value="1"/>
</dbReference>
<accession>X1FEV7</accession>
<evidence type="ECO:0000313" key="1">
    <source>
        <dbReference type="EMBL" id="GAH31045.1"/>
    </source>
</evidence>
<dbReference type="Gene3D" id="3.20.20.70">
    <property type="entry name" value="Aldolase class I"/>
    <property type="match status" value="1"/>
</dbReference>
<protein>
    <submittedName>
        <fullName evidence="1">Uncharacterized protein</fullName>
    </submittedName>
</protein>
<sequence length="115" mass="13612">VQAGLTWFLLTVDARDKKTYEKIRVGLKFETVEHNVKEAWKICRNSKTKMRLASVVCKENRDDISNIEKYWKPYAHKYTRIGEIPLVEGRVKLHKANYCRKKAWRQYFTASTKCG</sequence>
<gene>
    <name evidence="1" type="ORF">S03H2_03733</name>
</gene>
<proteinExistence type="predicted"/>
<dbReference type="EMBL" id="BARU01001411">
    <property type="protein sequence ID" value="GAH31045.1"/>
    <property type="molecule type" value="Genomic_DNA"/>
</dbReference>
<dbReference type="InterPro" id="IPR058240">
    <property type="entry name" value="rSAM_sf"/>
</dbReference>
<name>X1FEV7_9ZZZZ</name>
<reference evidence="1" key="1">
    <citation type="journal article" date="2014" name="Front. Microbiol.">
        <title>High frequency of phylogenetically diverse reductive dehalogenase-homologous genes in deep subseafloor sedimentary metagenomes.</title>
        <authorList>
            <person name="Kawai M."/>
            <person name="Futagami T."/>
            <person name="Toyoda A."/>
            <person name="Takaki Y."/>
            <person name="Nishi S."/>
            <person name="Hori S."/>
            <person name="Arai W."/>
            <person name="Tsubouchi T."/>
            <person name="Morono Y."/>
            <person name="Uchiyama I."/>
            <person name="Ito T."/>
            <person name="Fujiyama A."/>
            <person name="Inagaki F."/>
            <person name="Takami H."/>
        </authorList>
    </citation>
    <scope>NUCLEOTIDE SEQUENCE</scope>
    <source>
        <strain evidence="1">Expedition CK06-06</strain>
    </source>
</reference>